<proteinExistence type="predicted"/>
<accession>X0ZQW0</accession>
<sequence>MTTTNDGGPAFPFTIYDGSGTPLSIEGMTLRDAIALQALNKSTWNWALSGKAELLDSARSCYEMADAMLKARDET</sequence>
<organism evidence="1">
    <name type="scientific">marine sediment metagenome</name>
    <dbReference type="NCBI Taxonomy" id="412755"/>
    <lineage>
        <taxon>unclassified sequences</taxon>
        <taxon>metagenomes</taxon>
        <taxon>ecological metagenomes</taxon>
    </lineage>
</organism>
<comment type="caution">
    <text evidence="1">The sequence shown here is derived from an EMBL/GenBank/DDBJ whole genome shotgun (WGS) entry which is preliminary data.</text>
</comment>
<evidence type="ECO:0000313" key="1">
    <source>
        <dbReference type="EMBL" id="GAG50621.1"/>
    </source>
</evidence>
<reference evidence="1" key="1">
    <citation type="journal article" date="2014" name="Front. Microbiol.">
        <title>High frequency of phylogenetically diverse reductive dehalogenase-homologous genes in deep subseafloor sedimentary metagenomes.</title>
        <authorList>
            <person name="Kawai M."/>
            <person name="Futagami T."/>
            <person name="Toyoda A."/>
            <person name="Takaki Y."/>
            <person name="Nishi S."/>
            <person name="Hori S."/>
            <person name="Arai W."/>
            <person name="Tsubouchi T."/>
            <person name="Morono Y."/>
            <person name="Uchiyama I."/>
            <person name="Ito T."/>
            <person name="Fujiyama A."/>
            <person name="Inagaki F."/>
            <person name="Takami H."/>
        </authorList>
    </citation>
    <scope>NUCLEOTIDE SEQUENCE</scope>
    <source>
        <strain evidence="1">Expedition CK06-06</strain>
    </source>
</reference>
<dbReference type="AlphaFoldDB" id="X0ZQW0"/>
<gene>
    <name evidence="1" type="ORF">S01H1_77381</name>
</gene>
<dbReference type="EMBL" id="BARS01051998">
    <property type="protein sequence ID" value="GAG50621.1"/>
    <property type="molecule type" value="Genomic_DNA"/>
</dbReference>
<name>X0ZQW0_9ZZZZ</name>
<protein>
    <submittedName>
        <fullName evidence="1">Uncharacterized protein</fullName>
    </submittedName>
</protein>